<protein>
    <submittedName>
        <fullName evidence="4">ABC transporter substrate binding protein</fullName>
    </submittedName>
</protein>
<dbReference type="PANTHER" id="PTHR33376">
    <property type="match status" value="1"/>
</dbReference>
<evidence type="ECO:0000256" key="1">
    <source>
        <dbReference type="ARBA" id="ARBA00009023"/>
    </source>
</evidence>
<dbReference type="Pfam" id="PF03480">
    <property type="entry name" value="DctP"/>
    <property type="match status" value="1"/>
</dbReference>
<sequence>MTIIDRRHLLKLSALGAATLAAPAFVRTASARTRSLTVASLFADDKPETKIWVKISELVEAKLPGRFRFNVVKSGALGGEKEVAENIRLGSVQASLSTVSSLSGWVPELQILDLPFLFRDGEHVRKVVAGETGNELKTKLAAQQFIAADFINYGARHLLTKEPVTRPEQLEGKKIRVIQSPLHTKLWSAFGTTPVGIPITETYNALATGVADAMDLTKSAYAGFKLYEVVPYLTETGHIWASGVVYYGATFWNQLDDEEKKVLSEASSEGAKYFNQLIVEDETKSVELALSKGGKVLQPEALDEWRKGARASGRISPASLGVSRRYRPCSLPETTGQTKNRGGV</sequence>
<proteinExistence type="inferred from homology"/>
<comment type="similarity">
    <text evidence="1">Belongs to the bacterial solute-binding protein 7 family.</text>
</comment>
<dbReference type="InterPro" id="IPR038404">
    <property type="entry name" value="TRAP_DctP_sf"/>
</dbReference>
<accession>A0ABN0HLP1</accession>
<evidence type="ECO:0000256" key="2">
    <source>
        <dbReference type="ARBA" id="ARBA00022448"/>
    </source>
</evidence>
<dbReference type="PROSITE" id="PS51318">
    <property type="entry name" value="TAT"/>
    <property type="match status" value="1"/>
</dbReference>
<dbReference type="NCBIfam" id="NF037995">
    <property type="entry name" value="TRAP_S1"/>
    <property type="match status" value="1"/>
</dbReference>
<dbReference type="Proteomes" id="UP000017668">
    <property type="component" value="Unassembled WGS sequence"/>
</dbReference>
<dbReference type="InterPro" id="IPR004682">
    <property type="entry name" value="TRAP_DctP"/>
</dbReference>
<comment type="caution">
    <text evidence="4">The sequence shown here is derived from an EMBL/GenBank/DDBJ whole genome shotgun (WGS) entry which is preliminary data.</text>
</comment>
<evidence type="ECO:0000313" key="5">
    <source>
        <dbReference type="Proteomes" id="UP000017668"/>
    </source>
</evidence>
<organism evidence="4 5">
    <name type="scientific">Bradyrhizobium lupini HPC(L)</name>
    <dbReference type="NCBI Taxonomy" id="1229491"/>
    <lineage>
        <taxon>Bacteria</taxon>
        <taxon>Pseudomonadati</taxon>
        <taxon>Pseudomonadota</taxon>
        <taxon>Alphaproteobacteria</taxon>
        <taxon>Hyphomicrobiales</taxon>
        <taxon>Nitrobacteraceae</taxon>
        <taxon>Bradyrhizobium</taxon>
    </lineage>
</organism>
<evidence type="ECO:0000313" key="4">
    <source>
        <dbReference type="EMBL" id="EKJ95507.1"/>
    </source>
</evidence>
<dbReference type="EMBL" id="AMQQ01000016">
    <property type="protein sequence ID" value="EKJ95507.1"/>
    <property type="molecule type" value="Genomic_DNA"/>
</dbReference>
<name>A0ABN0HLP1_RHILU</name>
<dbReference type="InterPro" id="IPR018389">
    <property type="entry name" value="DctP_fam"/>
</dbReference>
<dbReference type="PANTHER" id="PTHR33376:SF7">
    <property type="entry name" value="C4-DICARBOXYLATE-BINDING PROTEIN DCTB"/>
    <property type="match status" value="1"/>
</dbReference>
<evidence type="ECO:0000256" key="3">
    <source>
        <dbReference type="ARBA" id="ARBA00022729"/>
    </source>
</evidence>
<reference evidence="4 5" key="1">
    <citation type="journal article" date="2013" name="Genome Announc.">
        <title>Genome Sequence of Rhizobium lupini HPC(L) Isolated from Saline Desert Soil, Kutch (Gujarat).</title>
        <authorList>
            <person name="Agarwal L."/>
            <person name="Purohit H.J."/>
        </authorList>
    </citation>
    <scope>NUCLEOTIDE SEQUENCE [LARGE SCALE GENOMIC DNA]</scope>
    <source>
        <strain evidence="5">HPC(L)</strain>
    </source>
</reference>
<dbReference type="InterPro" id="IPR006311">
    <property type="entry name" value="TAT_signal"/>
</dbReference>
<dbReference type="NCBIfam" id="TIGR00787">
    <property type="entry name" value="dctP"/>
    <property type="match status" value="1"/>
</dbReference>
<dbReference type="CDD" id="cd13603">
    <property type="entry name" value="PBP2_TRAP_Siap_TeaA_like"/>
    <property type="match status" value="1"/>
</dbReference>
<keyword evidence="5" id="KW-1185">Reference proteome</keyword>
<keyword evidence="3" id="KW-0732">Signal</keyword>
<gene>
    <name evidence="4" type="ORF">C241_11133</name>
</gene>
<dbReference type="PIRSF" id="PIRSF006470">
    <property type="entry name" value="DctB"/>
    <property type="match status" value="1"/>
</dbReference>
<dbReference type="Gene3D" id="3.40.190.170">
    <property type="entry name" value="Bacterial extracellular solute-binding protein, family 7"/>
    <property type="match status" value="1"/>
</dbReference>
<keyword evidence="2" id="KW-0813">Transport</keyword>